<name>A0A1H6K7Y8_9FLAO</name>
<evidence type="ECO:0000313" key="3">
    <source>
        <dbReference type="Proteomes" id="UP000199634"/>
    </source>
</evidence>
<keyword evidence="1" id="KW-0175">Coiled coil</keyword>
<protein>
    <submittedName>
        <fullName evidence="2">Uncharacterized protein</fullName>
    </submittedName>
</protein>
<reference evidence="2 3" key="1">
    <citation type="submission" date="2016-10" db="EMBL/GenBank/DDBJ databases">
        <authorList>
            <person name="de Groot N.N."/>
        </authorList>
    </citation>
    <scope>NUCLEOTIDE SEQUENCE [LARGE SCALE GENOMIC DNA]</scope>
    <source>
        <strain evidence="2 3">CGMCC 1.10825</strain>
    </source>
</reference>
<proteinExistence type="predicted"/>
<feature type="coiled-coil region" evidence="1">
    <location>
        <begin position="79"/>
        <end position="106"/>
    </location>
</feature>
<keyword evidence="3" id="KW-1185">Reference proteome</keyword>
<sequence length="164" mass="19495">MTFDEINDKLTDFQNYLLVSISIEKLTSIYLEIAFLKSELHQIIHFCNDEYEKKKVITSLEKALALQNISYTQITDYYNSKKENIINDLEIEKRYIEKELESQINEAILFKEFCKLILPKKEFSKINELTKHCKSLNVNAKNYIFEKMFETLNFDERAGDIIQD</sequence>
<gene>
    <name evidence="2" type="ORF">SAMN02927937_00871</name>
</gene>
<evidence type="ECO:0000313" key="2">
    <source>
        <dbReference type="EMBL" id="SEH68565.1"/>
    </source>
</evidence>
<evidence type="ECO:0000256" key="1">
    <source>
        <dbReference type="SAM" id="Coils"/>
    </source>
</evidence>
<dbReference type="Proteomes" id="UP000199634">
    <property type="component" value="Unassembled WGS sequence"/>
</dbReference>
<organism evidence="2 3">
    <name type="scientific">Paenimyroides marinum</name>
    <dbReference type="NCBI Taxonomy" id="1159016"/>
    <lineage>
        <taxon>Bacteria</taxon>
        <taxon>Pseudomonadati</taxon>
        <taxon>Bacteroidota</taxon>
        <taxon>Flavobacteriia</taxon>
        <taxon>Flavobacteriales</taxon>
        <taxon>Flavobacteriaceae</taxon>
        <taxon>Paenimyroides</taxon>
    </lineage>
</organism>
<dbReference type="AlphaFoldDB" id="A0A1H6K7Y8"/>
<dbReference type="EMBL" id="FNXE01000008">
    <property type="protein sequence ID" value="SEH68565.1"/>
    <property type="molecule type" value="Genomic_DNA"/>
</dbReference>
<dbReference type="OrthoDB" id="9863670at2"/>
<dbReference type="RefSeq" id="WP_091096717.1">
    <property type="nucleotide sequence ID" value="NZ_FNXE01000008.1"/>
</dbReference>
<accession>A0A1H6K7Y8</accession>